<dbReference type="InterPro" id="IPR009057">
    <property type="entry name" value="Homeodomain-like_sf"/>
</dbReference>
<evidence type="ECO:0000259" key="6">
    <source>
        <dbReference type="PROSITE" id="PS50977"/>
    </source>
</evidence>
<evidence type="ECO:0000256" key="4">
    <source>
        <dbReference type="PROSITE-ProRule" id="PRU00335"/>
    </source>
</evidence>
<dbReference type="RefSeq" id="WP_170231193.1">
    <property type="nucleotide sequence ID" value="NZ_VFPA01000001.1"/>
</dbReference>
<name>A0A543DYE3_9PSEU</name>
<dbReference type="GO" id="GO:0000976">
    <property type="term" value="F:transcription cis-regulatory region binding"/>
    <property type="evidence" value="ECO:0007669"/>
    <property type="project" value="TreeGrafter"/>
</dbReference>
<dbReference type="Gene3D" id="1.10.357.10">
    <property type="entry name" value="Tetracycline Repressor, domain 2"/>
    <property type="match status" value="1"/>
</dbReference>
<protein>
    <submittedName>
        <fullName evidence="7">TetR family transcriptional regulator</fullName>
    </submittedName>
</protein>
<dbReference type="EMBL" id="VFPA01000001">
    <property type="protein sequence ID" value="TQM14362.1"/>
    <property type="molecule type" value="Genomic_DNA"/>
</dbReference>
<reference evidence="7 8" key="1">
    <citation type="submission" date="2019-06" db="EMBL/GenBank/DDBJ databases">
        <title>Sequencing the genomes of 1000 actinobacteria strains.</title>
        <authorList>
            <person name="Klenk H.-P."/>
        </authorList>
    </citation>
    <scope>NUCLEOTIDE SEQUENCE [LARGE SCALE GENOMIC DNA]</scope>
    <source>
        <strain evidence="7 8">DSM 45301</strain>
    </source>
</reference>
<sequence>MAETLRDRTRRAVRAELADAAVALFAERGFDETTVEDIARAVGMTKRSFFRYFPTKEDAVFAGTEVLVEQVVEDLRARPAGEDPWECLHQVLRRWHEQIHTSATALAHQRLIETTPVLRARLHQKRELWRHAARDALVARSAGALDTFTADLLANAAVAVLDSVAAEWVRTDGRADRTELLDRGFAALRPMPPGATEEARVSSRDAPDRGPDGA</sequence>
<feature type="compositionally biased region" description="Basic and acidic residues" evidence="5">
    <location>
        <begin position="197"/>
        <end position="214"/>
    </location>
</feature>
<feature type="region of interest" description="Disordered" evidence="5">
    <location>
        <begin position="187"/>
        <end position="214"/>
    </location>
</feature>
<evidence type="ECO:0000313" key="7">
    <source>
        <dbReference type="EMBL" id="TQM14362.1"/>
    </source>
</evidence>
<organism evidence="7 8">
    <name type="scientific">Pseudonocardia kunmingensis</name>
    <dbReference type="NCBI Taxonomy" id="630975"/>
    <lineage>
        <taxon>Bacteria</taxon>
        <taxon>Bacillati</taxon>
        <taxon>Actinomycetota</taxon>
        <taxon>Actinomycetes</taxon>
        <taxon>Pseudonocardiales</taxon>
        <taxon>Pseudonocardiaceae</taxon>
        <taxon>Pseudonocardia</taxon>
    </lineage>
</organism>
<dbReference type="InterPro" id="IPR001647">
    <property type="entry name" value="HTH_TetR"/>
</dbReference>
<dbReference type="InterPro" id="IPR036271">
    <property type="entry name" value="Tet_transcr_reg_TetR-rel_C_sf"/>
</dbReference>
<dbReference type="PANTHER" id="PTHR30055">
    <property type="entry name" value="HTH-TYPE TRANSCRIPTIONAL REGULATOR RUTR"/>
    <property type="match status" value="1"/>
</dbReference>
<dbReference type="InterPro" id="IPR041347">
    <property type="entry name" value="MftR_C"/>
</dbReference>
<dbReference type="Pfam" id="PF17754">
    <property type="entry name" value="TetR_C_14"/>
    <property type="match status" value="1"/>
</dbReference>
<evidence type="ECO:0000256" key="2">
    <source>
        <dbReference type="ARBA" id="ARBA00023125"/>
    </source>
</evidence>
<dbReference type="InterPro" id="IPR050109">
    <property type="entry name" value="HTH-type_TetR-like_transc_reg"/>
</dbReference>
<dbReference type="PROSITE" id="PS50977">
    <property type="entry name" value="HTH_TETR_2"/>
    <property type="match status" value="1"/>
</dbReference>
<evidence type="ECO:0000313" key="8">
    <source>
        <dbReference type="Proteomes" id="UP000315677"/>
    </source>
</evidence>
<gene>
    <name evidence="7" type="ORF">FB558_1124</name>
</gene>
<dbReference type="Pfam" id="PF00440">
    <property type="entry name" value="TetR_N"/>
    <property type="match status" value="1"/>
</dbReference>
<evidence type="ECO:0000256" key="1">
    <source>
        <dbReference type="ARBA" id="ARBA00023015"/>
    </source>
</evidence>
<keyword evidence="3" id="KW-0804">Transcription</keyword>
<dbReference type="SUPFAM" id="SSF48498">
    <property type="entry name" value="Tetracyclin repressor-like, C-terminal domain"/>
    <property type="match status" value="1"/>
</dbReference>
<keyword evidence="8" id="KW-1185">Reference proteome</keyword>
<keyword evidence="1" id="KW-0805">Transcription regulation</keyword>
<dbReference type="PANTHER" id="PTHR30055:SF234">
    <property type="entry name" value="HTH-TYPE TRANSCRIPTIONAL REGULATOR BETI"/>
    <property type="match status" value="1"/>
</dbReference>
<accession>A0A543DYE3</accession>
<comment type="caution">
    <text evidence="7">The sequence shown here is derived from an EMBL/GenBank/DDBJ whole genome shotgun (WGS) entry which is preliminary data.</text>
</comment>
<proteinExistence type="predicted"/>
<feature type="domain" description="HTH tetR-type" evidence="6">
    <location>
        <begin position="11"/>
        <end position="71"/>
    </location>
</feature>
<dbReference type="AlphaFoldDB" id="A0A543DYE3"/>
<dbReference type="SUPFAM" id="SSF46689">
    <property type="entry name" value="Homeodomain-like"/>
    <property type="match status" value="1"/>
</dbReference>
<dbReference type="GO" id="GO:0003700">
    <property type="term" value="F:DNA-binding transcription factor activity"/>
    <property type="evidence" value="ECO:0007669"/>
    <property type="project" value="TreeGrafter"/>
</dbReference>
<dbReference type="Proteomes" id="UP000315677">
    <property type="component" value="Unassembled WGS sequence"/>
</dbReference>
<evidence type="ECO:0000256" key="5">
    <source>
        <dbReference type="SAM" id="MobiDB-lite"/>
    </source>
</evidence>
<evidence type="ECO:0000256" key="3">
    <source>
        <dbReference type="ARBA" id="ARBA00023163"/>
    </source>
</evidence>
<dbReference type="PRINTS" id="PR00455">
    <property type="entry name" value="HTHTETR"/>
</dbReference>
<keyword evidence="2 4" id="KW-0238">DNA-binding</keyword>
<feature type="DNA-binding region" description="H-T-H motif" evidence="4">
    <location>
        <begin position="34"/>
        <end position="53"/>
    </location>
</feature>